<dbReference type="SUPFAM" id="SSF46689">
    <property type="entry name" value="Homeodomain-like"/>
    <property type="match status" value="1"/>
</dbReference>
<gene>
    <name evidence="4" type="primary">acrR_1</name>
    <name evidence="4" type="ORF">RL72_01992</name>
</gene>
<evidence type="ECO:0000256" key="2">
    <source>
        <dbReference type="PROSITE-ProRule" id="PRU00335"/>
    </source>
</evidence>
<dbReference type="GO" id="GO:0000976">
    <property type="term" value="F:transcription cis-regulatory region binding"/>
    <property type="evidence" value="ECO:0007669"/>
    <property type="project" value="TreeGrafter"/>
</dbReference>
<dbReference type="InterPro" id="IPR001647">
    <property type="entry name" value="HTH_TetR"/>
</dbReference>
<dbReference type="InterPro" id="IPR036271">
    <property type="entry name" value="Tet_transcr_reg_TetR-rel_C_sf"/>
</dbReference>
<evidence type="ECO:0000256" key="1">
    <source>
        <dbReference type="ARBA" id="ARBA00023125"/>
    </source>
</evidence>
<evidence type="ECO:0000313" key="5">
    <source>
        <dbReference type="Proteomes" id="UP000033448"/>
    </source>
</evidence>
<dbReference type="InterPro" id="IPR050109">
    <property type="entry name" value="HTH-type_TetR-like_transc_reg"/>
</dbReference>
<keyword evidence="5" id="KW-1185">Reference proteome</keyword>
<dbReference type="OrthoDB" id="3288227at2"/>
<dbReference type="SUPFAM" id="SSF48498">
    <property type="entry name" value="Tetracyclin repressor-like, C-terminal domain"/>
    <property type="match status" value="1"/>
</dbReference>
<dbReference type="RefSeq" id="WP_045250672.1">
    <property type="nucleotide sequence ID" value="NZ_CP099706.1"/>
</dbReference>
<evidence type="ECO:0000259" key="3">
    <source>
        <dbReference type="PROSITE" id="PS50977"/>
    </source>
</evidence>
<dbReference type="Gene3D" id="1.10.357.10">
    <property type="entry name" value="Tetracycline Repressor, domain 2"/>
    <property type="match status" value="1"/>
</dbReference>
<dbReference type="PROSITE" id="PS50977">
    <property type="entry name" value="HTH_TETR_2"/>
    <property type="match status" value="1"/>
</dbReference>
<dbReference type="InterPro" id="IPR009057">
    <property type="entry name" value="Homeodomain-like_sf"/>
</dbReference>
<feature type="domain" description="HTH tetR-type" evidence="3">
    <location>
        <begin position="8"/>
        <end position="68"/>
    </location>
</feature>
<organism evidence="4 5">
    <name type="scientific">Microbacterium azadirachtae</name>
    <dbReference type="NCBI Taxonomy" id="582680"/>
    <lineage>
        <taxon>Bacteria</taxon>
        <taxon>Bacillati</taxon>
        <taxon>Actinomycetota</taxon>
        <taxon>Actinomycetes</taxon>
        <taxon>Micrococcales</taxon>
        <taxon>Microbacteriaceae</taxon>
        <taxon>Microbacterium</taxon>
    </lineage>
</organism>
<dbReference type="PRINTS" id="PR00455">
    <property type="entry name" value="HTHTETR"/>
</dbReference>
<comment type="caution">
    <text evidence="4">The sequence shown here is derived from an EMBL/GenBank/DDBJ whole genome shotgun (WGS) entry which is preliminary data.</text>
</comment>
<dbReference type="PATRIC" id="fig|582680.7.peg.2036"/>
<reference evidence="4 5" key="1">
    <citation type="submission" date="2015-02" db="EMBL/GenBank/DDBJ databases">
        <title>Draft genome sequences of ten Microbacterium spp. with emphasis on heavy metal contaminated environments.</title>
        <authorList>
            <person name="Corretto E."/>
        </authorList>
    </citation>
    <scope>NUCLEOTIDE SEQUENCE [LARGE SCALE GENOMIC DNA]</scope>
    <source>
        <strain evidence="4 5">DSM 23848</strain>
    </source>
</reference>
<sequence length="206" mass="21930">MARPSTQEQRRREVVDAALEAAAEHGLRNLSLTDVANQAGVTRGALLYYYEDLDAILVEAHAAGMRRVGEEREALVAQAERPAEQLAIAIRAGLPSGPDDALMRLLYEFDVLAGKSPLHDELVQRLYGEQLALYRRILEAGAATGDFSLAGPVDDIAMNFVALEDAYGLHIVAGGSISVADAERAIALFARQAGAPLPTPTTGVPA</sequence>
<accession>A0A0F0KTX0</accession>
<dbReference type="Proteomes" id="UP000033448">
    <property type="component" value="Unassembled WGS sequence"/>
</dbReference>
<evidence type="ECO:0000313" key="4">
    <source>
        <dbReference type="EMBL" id="KJL23570.1"/>
    </source>
</evidence>
<dbReference type="Pfam" id="PF00440">
    <property type="entry name" value="TetR_N"/>
    <property type="match status" value="1"/>
</dbReference>
<name>A0A0F0KTX0_9MICO</name>
<feature type="DNA-binding region" description="H-T-H motif" evidence="2">
    <location>
        <begin position="31"/>
        <end position="50"/>
    </location>
</feature>
<dbReference type="GO" id="GO:0003700">
    <property type="term" value="F:DNA-binding transcription factor activity"/>
    <property type="evidence" value="ECO:0007669"/>
    <property type="project" value="TreeGrafter"/>
</dbReference>
<dbReference type="EMBL" id="JYIT01000076">
    <property type="protein sequence ID" value="KJL23570.1"/>
    <property type="molecule type" value="Genomic_DNA"/>
</dbReference>
<dbReference type="PANTHER" id="PTHR30055">
    <property type="entry name" value="HTH-TYPE TRANSCRIPTIONAL REGULATOR RUTR"/>
    <property type="match status" value="1"/>
</dbReference>
<proteinExistence type="predicted"/>
<dbReference type="PANTHER" id="PTHR30055:SF226">
    <property type="entry name" value="HTH-TYPE TRANSCRIPTIONAL REGULATOR PKSA"/>
    <property type="match status" value="1"/>
</dbReference>
<dbReference type="AlphaFoldDB" id="A0A0F0KTX0"/>
<protein>
    <submittedName>
        <fullName evidence="4">HTH-type transcriptional regulator AcrR</fullName>
    </submittedName>
</protein>
<keyword evidence="1 2" id="KW-0238">DNA-binding</keyword>